<organism evidence="1 2">
    <name type="scientific">Streptomyces sviceus (strain ATCC 29083 / DSM 924 / JCM 4929 / NBRC 13980 / NCIMB 11184 / NRRL 5439 / UC 5370)</name>
    <dbReference type="NCBI Taxonomy" id="463191"/>
    <lineage>
        <taxon>Bacteria</taxon>
        <taxon>Bacillati</taxon>
        <taxon>Actinomycetota</taxon>
        <taxon>Actinomycetes</taxon>
        <taxon>Kitasatosporales</taxon>
        <taxon>Streptomycetaceae</taxon>
        <taxon>Streptomyces</taxon>
    </lineage>
</organism>
<protein>
    <submittedName>
        <fullName evidence="1">Uncharacterized protein</fullName>
    </submittedName>
</protein>
<accession>B5I3I6</accession>
<dbReference type="HOGENOM" id="CLU_2866069_0_0_11"/>
<gene>
    <name evidence="1" type="ORF">SSEG_06330</name>
</gene>
<sequence>MRRRADLQRERVRVESEGPGLVLRIDGAATAAETSVSKVLASRTAVRIAGFSPPYAMGCSGAYG</sequence>
<reference evidence="1" key="1">
    <citation type="submission" date="2009-10" db="EMBL/GenBank/DDBJ databases">
        <title>The genome sequence of Streptomyces sviceus strain ATCC 29083.</title>
        <authorList>
            <consortium name="The Broad Institute Genome Sequencing Platform"/>
            <consortium name="Broad Institute Microbial Sequencing Center"/>
            <person name="Fischbach M."/>
            <person name="Godfrey P."/>
            <person name="Ward D."/>
            <person name="Young S."/>
            <person name="Zeng Q."/>
            <person name="Koehrsen M."/>
            <person name="Alvarado L."/>
            <person name="Berlin A.M."/>
            <person name="Bochicchio J."/>
            <person name="Borenstein D."/>
            <person name="Chapman S.B."/>
            <person name="Chen Z."/>
            <person name="Engels R."/>
            <person name="Freedman E."/>
            <person name="Gellesch M."/>
            <person name="Goldberg J."/>
            <person name="Griggs A."/>
            <person name="Gujja S."/>
            <person name="Heilman E.R."/>
            <person name="Heiman D.I."/>
            <person name="Hepburn T.A."/>
            <person name="Howarth C."/>
            <person name="Jen D."/>
            <person name="Larson L."/>
            <person name="Lewis B."/>
            <person name="Mehta T."/>
            <person name="Park D."/>
            <person name="Pearson M."/>
            <person name="Richards J."/>
            <person name="Roberts A."/>
            <person name="Saif S."/>
            <person name="Shea T.D."/>
            <person name="Shenoy N."/>
            <person name="Sisk P."/>
            <person name="Stolte C."/>
            <person name="Sykes S.N."/>
            <person name="Thomson T."/>
            <person name="Walk T."/>
            <person name="White J."/>
            <person name="Yandava C."/>
            <person name="Straight P."/>
            <person name="Clardy J."/>
            <person name="Hung D."/>
            <person name="Kolter R."/>
            <person name="Mekalanos J."/>
            <person name="Walker S."/>
            <person name="Walsh C.T."/>
            <person name="Wieland-Brown L.C."/>
            <person name="Haas B."/>
            <person name="Nusbaum C."/>
            <person name="Birren B."/>
        </authorList>
    </citation>
    <scope>NUCLEOTIDE SEQUENCE [LARGE SCALE GENOMIC DNA]</scope>
    <source>
        <strain evidence="1">ATCC 29083</strain>
    </source>
</reference>
<proteinExistence type="predicted"/>
<dbReference type="Proteomes" id="UP000002785">
    <property type="component" value="Chromosome"/>
</dbReference>
<dbReference type="AlphaFoldDB" id="B5I3I6"/>
<keyword evidence="2" id="KW-1185">Reference proteome</keyword>
<dbReference type="EMBL" id="CM000951">
    <property type="protein sequence ID" value="EDY59608.1"/>
    <property type="molecule type" value="Genomic_DNA"/>
</dbReference>
<name>B5I3I6_STRX2</name>
<evidence type="ECO:0000313" key="2">
    <source>
        <dbReference type="Proteomes" id="UP000002785"/>
    </source>
</evidence>
<evidence type="ECO:0000313" key="1">
    <source>
        <dbReference type="EMBL" id="EDY59608.1"/>
    </source>
</evidence>